<reference evidence="11" key="2">
    <citation type="journal article" date="2023" name="IMA Fungus">
        <title>Comparative genomic study of the Penicillium genus elucidates a diverse pangenome and 15 lateral gene transfer events.</title>
        <authorList>
            <person name="Petersen C."/>
            <person name="Sorensen T."/>
            <person name="Nielsen M.R."/>
            <person name="Sondergaard T.E."/>
            <person name="Sorensen J.L."/>
            <person name="Fitzpatrick D.A."/>
            <person name="Frisvad J.C."/>
            <person name="Nielsen K.L."/>
        </authorList>
    </citation>
    <scope>NUCLEOTIDE SEQUENCE</scope>
    <source>
        <strain evidence="11">IBT 30069</strain>
    </source>
</reference>
<evidence type="ECO:0000256" key="8">
    <source>
        <dbReference type="RuleBase" id="RU000589"/>
    </source>
</evidence>
<dbReference type="EMBL" id="JAPQKH010000007">
    <property type="protein sequence ID" value="KAJ5088506.1"/>
    <property type="molecule type" value="Genomic_DNA"/>
</dbReference>
<evidence type="ECO:0000256" key="5">
    <source>
        <dbReference type="ARBA" id="ARBA00023085"/>
    </source>
</evidence>
<dbReference type="Gene3D" id="2.160.20.10">
    <property type="entry name" value="Single-stranded right-handed beta-helix, Pectin lyase-like"/>
    <property type="match status" value="1"/>
</dbReference>
<accession>A0A9W9EV77</accession>
<comment type="similarity">
    <text evidence="2">Belongs to the pectinesterase family.</text>
</comment>
<evidence type="ECO:0000313" key="11">
    <source>
        <dbReference type="EMBL" id="KAJ5088506.1"/>
    </source>
</evidence>
<dbReference type="SUPFAM" id="SSF51126">
    <property type="entry name" value="Pectin lyase-like"/>
    <property type="match status" value="1"/>
</dbReference>
<dbReference type="Pfam" id="PF01095">
    <property type="entry name" value="Pectinesterase"/>
    <property type="match status" value="1"/>
</dbReference>
<comment type="catalytic activity">
    <reaction evidence="6 8">
        <text>[(1-&gt;4)-alpha-D-galacturonosyl methyl ester](n) + n H2O = [(1-&gt;4)-alpha-D-galacturonosyl](n) + n methanol + n H(+)</text>
        <dbReference type="Rhea" id="RHEA:22380"/>
        <dbReference type="Rhea" id="RHEA-COMP:14570"/>
        <dbReference type="Rhea" id="RHEA-COMP:14573"/>
        <dbReference type="ChEBI" id="CHEBI:15377"/>
        <dbReference type="ChEBI" id="CHEBI:15378"/>
        <dbReference type="ChEBI" id="CHEBI:17790"/>
        <dbReference type="ChEBI" id="CHEBI:140522"/>
        <dbReference type="ChEBI" id="CHEBI:140523"/>
        <dbReference type="EC" id="3.1.1.11"/>
    </reaction>
</comment>
<dbReference type="EC" id="3.1.1.11" evidence="3 8"/>
<protein>
    <recommendedName>
        <fullName evidence="3 8">Pectinesterase</fullName>
        <ecNumber evidence="3 8">3.1.1.11</ecNumber>
    </recommendedName>
</protein>
<comment type="subcellular location">
    <subcellularLocation>
        <location evidence="8">Secreted</location>
    </subcellularLocation>
</comment>
<evidence type="ECO:0000256" key="7">
    <source>
        <dbReference type="PROSITE-ProRule" id="PRU10040"/>
    </source>
</evidence>
<dbReference type="InterPro" id="IPR033131">
    <property type="entry name" value="Pectinesterase_Asp_AS"/>
</dbReference>
<dbReference type="PANTHER" id="PTHR31321:SF127">
    <property type="entry name" value="PECTINESTERASE"/>
    <property type="match status" value="1"/>
</dbReference>
<keyword evidence="8" id="KW-0964">Secreted</keyword>
<feature type="domain" description="Pectinesterase catalytic" evidence="10">
    <location>
        <begin position="26"/>
        <end position="294"/>
    </location>
</feature>
<evidence type="ECO:0000256" key="6">
    <source>
        <dbReference type="ARBA" id="ARBA00047928"/>
    </source>
</evidence>
<keyword evidence="12" id="KW-1185">Reference proteome</keyword>
<organism evidence="11 12">
    <name type="scientific">Penicillium angulare</name>
    <dbReference type="NCBI Taxonomy" id="116970"/>
    <lineage>
        <taxon>Eukaryota</taxon>
        <taxon>Fungi</taxon>
        <taxon>Dikarya</taxon>
        <taxon>Ascomycota</taxon>
        <taxon>Pezizomycotina</taxon>
        <taxon>Eurotiomycetes</taxon>
        <taxon>Eurotiomycetidae</taxon>
        <taxon>Eurotiales</taxon>
        <taxon>Aspergillaceae</taxon>
        <taxon>Penicillium</taxon>
    </lineage>
</organism>
<sequence length="328" mass="35478">MKICLVLSLFTTVWAAARNVPPEGAIIVAKSGGDYDTIGQAIMALDAGRRINQTIFIKAGVYDEQVEIPTLRGRLTILGETSDASSYSENVVTVTHNISAGYGDGDETATIRNAASASRIYNINVANTHGPGYQGLALSATGTQQGYYGCQFQGHNRTIRAQVGGTVLFARSLVSGTTDIIFGDYARVWLDHVDIKARQVSQKEYITANCRGSSDDPSYFVISNSTVEVSQNWMRARSAFLGRPEGSYARVVFQNTYMSDIVNAAAWSPWSSNSSNTEHVMFGEYGNTGPGSQGTRASFATALESPIPIADLLDDDYESWVDVGYLQI</sequence>
<gene>
    <name evidence="11" type="ORF">N7456_012122</name>
</gene>
<comment type="function">
    <text evidence="8">Involved in maceration and soft-rotting of plant tissue.</text>
</comment>
<keyword evidence="5 8" id="KW-0063">Aspartyl esterase</keyword>
<dbReference type="InterPro" id="IPR012334">
    <property type="entry name" value="Pectin_lyas_fold"/>
</dbReference>
<dbReference type="GO" id="GO:0030599">
    <property type="term" value="F:pectinesterase activity"/>
    <property type="evidence" value="ECO:0007669"/>
    <property type="project" value="UniProtKB-UniRule"/>
</dbReference>
<evidence type="ECO:0000259" key="10">
    <source>
        <dbReference type="Pfam" id="PF01095"/>
    </source>
</evidence>
<feature type="chain" id="PRO_5040903478" description="Pectinesterase" evidence="9">
    <location>
        <begin position="16"/>
        <end position="328"/>
    </location>
</feature>
<dbReference type="Proteomes" id="UP001149165">
    <property type="component" value="Unassembled WGS sequence"/>
</dbReference>
<dbReference type="GO" id="GO:0042545">
    <property type="term" value="P:cell wall modification"/>
    <property type="evidence" value="ECO:0007669"/>
    <property type="project" value="UniProtKB-UniRule"/>
</dbReference>
<feature type="signal peptide" evidence="9">
    <location>
        <begin position="1"/>
        <end position="15"/>
    </location>
</feature>
<dbReference type="AlphaFoldDB" id="A0A9W9EV77"/>
<dbReference type="OrthoDB" id="1546079at2759"/>
<comment type="caution">
    <text evidence="11">The sequence shown here is derived from an EMBL/GenBank/DDBJ whole genome shotgun (WGS) entry which is preliminary data.</text>
</comment>
<feature type="active site" evidence="7">
    <location>
        <position position="179"/>
    </location>
</feature>
<evidence type="ECO:0000313" key="12">
    <source>
        <dbReference type="Proteomes" id="UP001149165"/>
    </source>
</evidence>
<evidence type="ECO:0000256" key="2">
    <source>
        <dbReference type="ARBA" id="ARBA00008891"/>
    </source>
</evidence>
<name>A0A9W9EV77_9EURO</name>
<evidence type="ECO:0000256" key="1">
    <source>
        <dbReference type="ARBA" id="ARBA00005184"/>
    </source>
</evidence>
<reference evidence="11" key="1">
    <citation type="submission" date="2022-11" db="EMBL/GenBank/DDBJ databases">
        <authorList>
            <person name="Petersen C."/>
        </authorList>
    </citation>
    <scope>NUCLEOTIDE SEQUENCE</scope>
    <source>
        <strain evidence="11">IBT 30069</strain>
    </source>
</reference>
<dbReference type="GO" id="GO:0045490">
    <property type="term" value="P:pectin catabolic process"/>
    <property type="evidence" value="ECO:0007669"/>
    <property type="project" value="UniProtKB-UniRule"/>
</dbReference>
<evidence type="ECO:0000256" key="4">
    <source>
        <dbReference type="ARBA" id="ARBA00022801"/>
    </source>
</evidence>
<keyword evidence="9" id="KW-0732">Signal</keyword>
<proteinExistence type="inferred from homology"/>
<dbReference type="GO" id="GO:0005576">
    <property type="term" value="C:extracellular region"/>
    <property type="evidence" value="ECO:0007669"/>
    <property type="project" value="UniProtKB-SubCell"/>
</dbReference>
<dbReference type="PROSITE" id="PS00503">
    <property type="entry name" value="PECTINESTERASE_2"/>
    <property type="match status" value="1"/>
</dbReference>
<evidence type="ECO:0000256" key="9">
    <source>
        <dbReference type="SAM" id="SignalP"/>
    </source>
</evidence>
<comment type="pathway">
    <text evidence="1 8">Glycan metabolism; pectin degradation; 2-dehydro-3-deoxy-D-gluconate from pectin: step 1/5.</text>
</comment>
<dbReference type="InterPro" id="IPR011050">
    <property type="entry name" value="Pectin_lyase_fold/virulence"/>
</dbReference>
<dbReference type="InterPro" id="IPR000070">
    <property type="entry name" value="Pectinesterase_cat"/>
</dbReference>
<keyword evidence="8" id="KW-0961">Cell wall biogenesis/degradation</keyword>
<keyword evidence="4 8" id="KW-0378">Hydrolase</keyword>
<evidence type="ECO:0000256" key="3">
    <source>
        <dbReference type="ARBA" id="ARBA00013229"/>
    </source>
</evidence>
<dbReference type="PANTHER" id="PTHR31321">
    <property type="entry name" value="ACYL-COA THIOESTER HYDROLASE YBHC-RELATED"/>
    <property type="match status" value="1"/>
</dbReference>